<comment type="subcellular location">
    <subcellularLocation>
        <location evidence="1">Membrane</location>
        <topology evidence="1">Multi-pass membrane protein</topology>
    </subcellularLocation>
</comment>
<feature type="domain" description="G-protein coupled receptors family 2 profile 2" evidence="7">
    <location>
        <begin position="28"/>
        <end position="327"/>
    </location>
</feature>
<feature type="transmembrane region" description="Helical" evidence="6">
    <location>
        <begin position="184"/>
        <end position="205"/>
    </location>
</feature>
<protein>
    <recommendedName>
        <fullName evidence="7">G-protein coupled receptors family 2 profile 2 domain-containing protein</fullName>
    </recommendedName>
</protein>
<evidence type="ECO:0000313" key="9">
    <source>
        <dbReference type="Proteomes" id="UP001212841"/>
    </source>
</evidence>
<evidence type="ECO:0000256" key="4">
    <source>
        <dbReference type="ARBA" id="ARBA00023136"/>
    </source>
</evidence>
<dbReference type="GO" id="GO:0005886">
    <property type="term" value="C:plasma membrane"/>
    <property type="evidence" value="ECO:0007669"/>
    <property type="project" value="TreeGrafter"/>
</dbReference>
<dbReference type="Pfam" id="PF05462">
    <property type="entry name" value="Dicty_CAR"/>
    <property type="match status" value="1"/>
</dbReference>
<dbReference type="SUPFAM" id="SSF81321">
    <property type="entry name" value="Family A G protein-coupled receptor-like"/>
    <property type="match status" value="1"/>
</dbReference>
<organism evidence="8 9">
    <name type="scientific">Rhizophlyctis rosea</name>
    <dbReference type="NCBI Taxonomy" id="64517"/>
    <lineage>
        <taxon>Eukaryota</taxon>
        <taxon>Fungi</taxon>
        <taxon>Fungi incertae sedis</taxon>
        <taxon>Chytridiomycota</taxon>
        <taxon>Chytridiomycota incertae sedis</taxon>
        <taxon>Chytridiomycetes</taxon>
        <taxon>Rhizophlyctidales</taxon>
        <taxon>Rhizophlyctidaceae</taxon>
        <taxon>Rhizophlyctis</taxon>
    </lineage>
</organism>
<dbReference type="AlphaFoldDB" id="A0AAD5S9X4"/>
<dbReference type="PANTHER" id="PTHR23112">
    <property type="entry name" value="G PROTEIN-COUPLED RECEPTOR 157-RELATED"/>
    <property type="match status" value="1"/>
</dbReference>
<dbReference type="InterPro" id="IPR022343">
    <property type="entry name" value="GCR1-cAMP_receptor"/>
</dbReference>
<name>A0AAD5S9X4_9FUNG</name>
<dbReference type="PANTHER" id="PTHR23112:SF0">
    <property type="entry name" value="TRANSMEMBRANE PROTEIN 116"/>
    <property type="match status" value="1"/>
</dbReference>
<dbReference type="InterPro" id="IPR017981">
    <property type="entry name" value="GPCR_2-like_7TM"/>
</dbReference>
<evidence type="ECO:0000259" key="7">
    <source>
        <dbReference type="PROSITE" id="PS50261"/>
    </source>
</evidence>
<dbReference type="GO" id="GO:0004930">
    <property type="term" value="F:G protein-coupled receptor activity"/>
    <property type="evidence" value="ECO:0007669"/>
    <property type="project" value="TreeGrafter"/>
</dbReference>
<feature type="transmembrane region" description="Helical" evidence="6">
    <location>
        <begin position="105"/>
        <end position="125"/>
    </location>
</feature>
<keyword evidence="4 6" id="KW-0472">Membrane</keyword>
<feature type="region of interest" description="Disordered" evidence="5">
    <location>
        <begin position="337"/>
        <end position="489"/>
    </location>
</feature>
<evidence type="ECO:0000256" key="6">
    <source>
        <dbReference type="SAM" id="Phobius"/>
    </source>
</evidence>
<feature type="transmembrane region" description="Helical" evidence="6">
    <location>
        <begin position="300"/>
        <end position="325"/>
    </location>
</feature>
<evidence type="ECO:0000256" key="5">
    <source>
        <dbReference type="SAM" id="MobiDB-lite"/>
    </source>
</evidence>
<keyword evidence="2 6" id="KW-0812">Transmembrane</keyword>
<dbReference type="EMBL" id="JADGJD010000773">
    <property type="protein sequence ID" value="KAJ3048555.1"/>
    <property type="molecule type" value="Genomic_DNA"/>
</dbReference>
<dbReference type="GO" id="GO:0007166">
    <property type="term" value="P:cell surface receptor signaling pathway"/>
    <property type="evidence" value="ECO:0007669"/>
    <property type="project" value="InterPro"/>
</dbReference>
<proteinExistence type="predicted"/>
<feature type="transmembrane region" description="Helical" evidence="6">
    <location>
        <begin position="30"/>
        <end position="52"/>
    </location>
</feature>
<gene>
    <name evidence="8" type="ORF">HK097_010439</name>
</gene>
<dbReference type="PROSITE" id="PS50261">
    <property type="entry name" value="G_PROTEIN_RECEP_F2_4"/>
    <property type="match status" value="1"/>
</dbReference>
<sequence length="527" mass="59566">MNVTGSYDWANEPLARPQKFNEHQLFVIPLAGRVTSILSVIGTISLIIAYTFFPRTRKTGSRPVIFMCLSSCLAATATTFGRLFIHLDSRPLCTLQAFTFQTFYLAGVCWSGAVAISLILVVRFRVDPSDLGRYERWYHLACWGIPGTISIVYLTAWKMFGRGRVFGDATFWCWITDAYPELRVYVFFIPMWVIFLFNISTYSYVGITLWRTKKRLAQAAHGSDYYSSNTSSVNVSTVSYPPSQNTQSGASASAQKTKTKWDQTVRRYVQRTAIYLIAFIITWTPGTVNRIQNLLYPSDPWYWLFVVHAIFLPGGGFIESIIYFYPNIKEACQKRRETKDIRRQRKNSTVLVDTDSRSSSQRSLTRTKDVQESLDPTIPRSPKSKGTYPLYAVSVSDPMPPTPPDGFGGMHGTHHPNPYGVYHQHQRSVSPPPSSPLPNIPPPPRHKSPPASPKSPRLKDHTYKVGWRSDTNETSSSWVGDGGRNATSVERDVSYGKGYGRDERRGPVTYRIAEDGGQTMYFSDGRR</sequence>
<keyword evidence="9" id="KW-1185">Reference proteome</keyword>
<dbReference type="Proteomes" id="UP001212841">
    <property type="component" value="Unassembled WGS sequence"/>
</dbReference>
<feature type="transmembrane region" description="Helical" evidence="6">
    <location>
        <begin position="268"/>
        <end position="288"/>
    </location>
</feature>
<keyword evidence="3 6" id="KW-1133">Transmembrane helix</keyword>
<accession>A0AAD5S9X4</accession>
<feature type="transmembrane region" description="Helical" evidence="6">
    <location>
        <begin position="137"/>
        <end position="156"/>
    </location>
</feature>
<feature type="compositionally biased region" description="Pro residues" evidence="5">
    <location>
        <begin position="430"/>
        <end position="443"/>
    </location>
</feature>
<feature type="transmembrane region" description="Helical" evidence="6">
    <location>
        <begin position="64"/>
        <end position="85"/>
    </location>
</feature>
<comment type="caution">
    <text evidence="8">The sequence shown here is derived from an EMBL/GenBank/DDBJ whole genome shotgun (WGS) entry which is preliminary data.</text>
</comment>
<evidence type="ECO:0000313" key="8">
    <source>
        <dbReference type="EMBL" id="KAJ3048555.1"/>
    </source>
</evidence>
<evidence type="ECO:0000256" key="3">
    <source>
        <dbReference type="ARBA" id="ARBA00022989"/>
    </source>
</evidence>
<dbReference type="PRINTS" id="PR02001">
    <property type="entry name" value="GCR1CAMPR"/>
</dbReference>
<dbReference type="Gene3D" id="1.20.1070.10">
    <property type="entry name" value="Rhodopsin 7-helix transmembrane proteins"/>
    <property type="match status" value="1"/>
</dbReference>
<dbReference type="GO" id="GO:0007189">
    <property type="term" value="P:adenylate cyclase-activating G protein-coupled receptor signaling pathway"/>
    <property type="evidence" value="ECO:0007669"/>
    <property type="project" value="TreeGrafter"/>
</dbReference>
<evidence type="ECO:0000256" key="1">
    <source>
        <dbReference type="ARBA" id="ARBA00004141"/>
    </source>
</evidence>
<reference evidence="8" key="1">
    <citation type="submission" date="2020-05" db="EMBL/GenBank/DDBJ databases">
        <title>Phylogenomic resolution of chytrid fungi.</title>
        <authorList>
            <person name="Stajich J.E."/>
            <person name="Amses K."/>
            <person name="Simmons R."/>
            <person name="Seto K."/>
            <person name="Myers J."/>
            <person name="Bonds A."/>
            <person name="Quandt C.A."/>
            <person name="Barry K."/>
            <person name="Liu P."/>
            <person name="Grigoriev I."/>
            <person name="Longcore J.E."/>
            <person name="James T.Y."/>
        </authorList>
    </citation>
    <scope>NUCLEOTIDE SEQUENCE</scope>
    <source>
        <strain evidence="8">JEL0318</strain>
    </source>
</reference>
<evidence type="ECO:0000256" key="2">
    <source>
        <dbReference type="ARBA" id="ARBA00022692"/>
    </source>
</evidence>